<keyword evidence="1" id="KW-0732">Signal</keyword>
<gene>
    <name evidence="3" type="ORF">EV675_1191</name>
</gene>
<evidence type="ECO:0000313" key="4">
    <source>
        <dbReference type="Proteomes" id="UP000292445"/>
    </source>
</evidence>
<feature type="domain" description="SnoaL-like" evidence="2">
    <location>
        <begin position="47"/>
        <end position="170"/>
    </location>
</feature>
<feature type="chain" id="PRO_5020209739" evidence="1">
    <location>
        <begin position="36"/>
        <end position="211"/>
    </location>
</feature>
<dbReference type="InterPro" id="IPR032710">
    <property type="entry name" value="NTF2-like_dom_sf"/>
</dbReference>
<evidence type="ECO:0000313" key="3">
    <source>
        <dbReference type="EMBL" id="RZS85168.1"/>
    </source>
</evidence>
<evidence type="ECO:0000259" key="2">
    <source>
        <dbReference type="Pfam" id="PF13577"/>
    </source>
</evidence>
<feature type="signal peptide" evidence="1">
    <location>
        <begin position="1"/>
        <end position="35"/>
    </location>
</feature>
<evidence type="ECO:0000256" key="1">
    <source>
        <dbReference type="SAM" id="SignalP"/>
    </source>
</evidence>
<dbReference type="OrthoDB" id="1492465at2"/>
<dbReference type="InterPro" id="IPR006311">
    <property type="entry name" value="TAT_signal"/>
</dbReference>
<name>A0A4Q7NJU4_9BURK</name>
<dbReference type="Pfam" id="PF13577">
    <property type="entry name" value="SnoaL_4"/>
    <property type="match status" value="1"/>
</dbReference>
<sequence length="211" mass="23728">MQQAPNAPLRRQLLTAGAGLAAVVGAAMGSAPARAAAPPSQAEALEQLLSKQAISEVLYRYPRGLDLLDRDILLSLGHANGTVQFGKMRFDPWASFVDWLLEAHKPMLSNNHRMTNMLIEVRGDKAVSETTGTATLVVAVEKDQIEERWMHSRYLDRWSRRNGRWAIDSRQSVTDFRRIEVFPASELKTRYSTLGDRLGKDDPSYKLFNFQ</sequence>
<dbReference type="SUPFAM" id="SSF54427">
    <property type="entry name" value="NTF2-like"/>
    <property type="match status" value="1"/>
</dbReference>
<comment type="caution">
    <text evidence="3">The sequence shown here is derived from an EMBL/GenBank/DDBJ whole genome shotgun (WGS) entry which is preliminary data.</text>
</comment>
<organism evidence="3 4">
    <name type="scientific">Pigmentiphaga kullae</name>
    <dbReference type="NCBI Taxonomy" id="151784"/>
    <lineage>
        <taxon>Bacteria</taxon>
        <taxon>Pseudomonadati</taxon>
        <taxon>Pseudomonadota</taxon>
        <taxon>Betaproteobacteria</taxon>
        <taxon>Burkholderiales</taxon>
        <taxon>Alcaligenaceae</taxon>
        <taxon>Pigmentiphaga</taxon>
    </lineage>
</organism>
<dbReference type="AlphaFoldDB" id="A0A4Q7NJU4"/>
<dbReference type="EMBL" id="SGXC01000001">
    <property type="protein sequence ID" value="RZS85168.1"/>
    <property type="molecule type" value="Genomic_DNA"/>
</dbReference>
<proteinExistence type="predicted"/>
<protein>
    <submittedName>
        <fullName evidence="3">SnoaL-like protein</fullName>
    </submittedName>
</protein>
<dbReference type="InterPro" id="IPR037401">
    <property type="entry name" value="SnoaL-like"/>
</dbReference>
<dbReference type="RefSeq" id="WP_130356428.1">
    <property type="nucleotide sequence ID" value="NZ_SGXC01000001.1"/>
</dbReference>
<reference evidence="3 4" key="1">
    <citation type="submission" date="2019-02" db="EMBL/GenBank/DDBJ databases">
        <title>Genomic Encyclopedia of Type Strains, Phase IV (KMG-IV): sequencing the most valuable type-strain genomes for metagenomic binning, comparative biology and taxonomic classification.</title>
        <authorList>
            <person name="Goeker M."/>
        </authorList>
    </citation>
    <scope>NUCLEOTIDE SEQUENCE [LARGE SCALE GENOMIC DNA]</scope>
    <source>
        <strain evidence="3 4">K24</strain>
    </source>
</reference>
<dbReference type="PROSITE" id="PS51318">
    <property type="entry name" value="TAT"/>
    <property type="match status" value="1"/>
</dbReference>
<keyword evidence="4" id="KW-1185">Reference proteome</keyword>
<dbReference type="Gene3D" id="3.10.450.50">
    <property type="match status" value="1"/>
</dbReference>
<accession>A0A4Q7NJU4</accession>
<dbReference type="Proteomes" id="UP000292445">
    <property type="component" value="Unassembled WGS sequence"/>
</dbReference>